<keyword evidence="1" id="KW-0723">Serine/threonine-protein kinase</keyword>
<protein>
    <submittedName>
        <fullName evidence="6">Uncharacterized protein</fullName>
    </submittedName>
</protein>
<keyword evidence="5" id="KW-0067">ATP-binding</keyword>
<gene>
    <name evidence="6" type="ORF">FPE_LOCUS4343</name>
</gene>
<keyword evidence="7" id="KW-1185">Reference proteome</keyword>
<keyword evidence="4" id="KW-0418">Kinase</keyword>
<accession>A0AAD2DLV0</accession>
<dbReference type="EMBL" id="OU503037">
    <property type="protein sequence ID" value="CAI9756913.1"/>
    <property type="molecule type" value="Genomic_DNA"/>
</dbReference>
<proteinExistence type="predicted"/>
<evidence type="ECO:0000256" key="2">
    <source>
        <dbReference type="ARBA" id="ARBA00022679"/>
    </source>
</evidence>
<dbReference type="PANTHER" id="PTHR27002:SF851">
    <property type="entry name" value="G-TYPE LECTIN S-RECEPTOR-LIKE SERINE_THREONINE-PROTEIN KINASE SD1-1"/>
    <property type="match status" value="1"/>
</dbReference>
<dbReference type="Proteomes" id="UP000834106">
    <property type="component" value="Chromosome 2"/>
</dbReference>
<dbReference type="GO" id="GO:0004674">
    <property type="term" value="F:protein serine/threonine kinase activity"/>
    <property type="evidence" value="ECO:0007669"/>
    <property type="project" value="UniProtKB-KW"/>
</dbReference>
<name>A0AAD2DLV0_9LAMI</name>
<keyword evidence="3" id="KW-0547">Nucleotide-binding</keyword>
<evidence type="ECO:0000256" key="5">
    <source>
        <dbReference type="ARBA" id="ARBA00022840"/>
    </source>
</evidence>
<evidence type="ECO:0000256" key="1">
    <source>
        <dbReference type="ARBA" id="ARBA00022527"/>
    </source>
</evidence>
<evidence type="ECO:0000256" key="3">
    <source>
        <dbReference type="ARBA" id="ARBA00022741"/>
    </source>
</evidence>
<reference evidence="6" key="1">
    <citation type="submission" date="2023-05" db="EMBL/GenBank/DDBJ databases">
        <authorList>
            <person name="Huff M."/>
        </authorList>
    </citation>
    <scope>NUCLEOTIDE SEQUENCE</scope>
</reference>
<dbReference type="GO" id="GO:0005886">
    <property type="term" value="C:plasma membrane"/>
    <property type="evidence" value="ECO:0007669"/>
    <property type="project" value="TreeGrafter"/>
</dbReference>
<dbReference type="PANTHER" id="PTHR27002">
    <property type="entry name" value="RECEPTOR-LIKE SERINE/THREONINE-PROTEIN KINASE SD1-8"/>
    <property type="match status" value="1"/>
</dbReference>
<keyword evidence="2" id="KW-0808">Transferase</keyword>
<dbReference type="GO" id="GO:0005524">
    <property type="term" value="F:ATP binding"/>
    <property type="evidence" value="ECO:0007669"/>
    <property type="project" value="UniProtKB-KW"/>
</dbReference>
<sequence length="202" mass="23038">MLVVSSDMSADGVFCGSIVGTSEAGFGMITGLEQGISDADFGKTIYERKKKKNIDIEFDIVDGNDFAGPELDSVLLEKEKELQKENKRKALFFWYMYRSAIWLSRINLDFRINIYSPSIRQLDKAWILYKDGRSLELIHHYLGDSANPFEVLRLIHMGVLCVRQCPDDRPSMATVVAMLDNEIALPLPNQQGFFRRKRCICS</sequence>
<dbReference type="AlphaFoldDB" id="A0AAD2DLV0"/>
<dbReference type="Gene3D" id="1.10.510.10">
    <property type="entry name" value="Transferase(Phosphotransferase) domain 1"/>
    <property type="match status" value="1"/>
</dbReference>
<organism evidence="6 7">
    <name type="scientific">Fraxinus pennsylvanica</name>
    <dbReference type="NCBI Taxonomy" id="56036"/>
    <lineage>
        <taxon>Eukaryota</taxon>
        <taxon>Viridiplantae</taxon>
        <taxon>Streptophyta</taxon>
        <taxon>Embryophyta</taxon>
        <taxon>Tracheophyta</taxon>
        <taxon>Spermatophyta</taxon>
        <taxon>Magnoliopsida</taxon>
        <taxon>eudicotyledons</taxon>
        <taxon>Gunneridae</taxon>
        <taxon>Pentapetalae</taxon>
        <taxon>asterids</taxon>
        <taxon>lamiids</taxon>
        <taxon>Lamiales</taxon>
        <taxon>Oleaceae</taxon>
        <taxon>Oleeae</taxon>
        <taxon>Fraxinus</taxon>
    </lineage>
</organism>
<evidence type="ECO:0000256" key="4">
    <source>
        <dbReference type="ARBA" id="ARBA00022777"/>
    </source>
</evidence>
<evidence type="ECO:0000313" key="6">
    <source>
        <dbReference type="EMBL" id="CAI9756913.1"/>
    </source>
</evidence>
<evidence type="ECO:0000313" key="7">
    <source>
        <dbReference type="Proteomes" id="UP000834106"/>
    </source>
</evidence>